<comment type="caution">
    <text evidence="2">The sequence shown here is derived from an EMBL/GenBank/DDBJ whole genome shotgun (WGS) entry which is preliminary data.</text>
</comment>
<dbReference type="GO" id="GO:0016747">
    <property type="term" value="F:acyltransferase activity, transferring groups other than amino-acyl groups"/>
    <property type="evidence" value="ECO:0007669"/>
    <property type="project" value="InterPro"/>
</dbReference>
<dbReference type="InterPro" id="IPR050276">
    <property type="entry name" value="MshD_Acetyltransferase"/>
</dbReference>
<evidence type="ECO:0000259" key="1">
    <source>
        <dbReference type="PROSITE" id="PS51186"/>
    </source>
</evidence>
<dbReference type="PANTHER" id="PTHR43617">
    <property type="entry name" value="L-AMINO ACID N-ACETYLTRANSFERASE"/>
    <property type="match status" value="1"/>
</dbReference>
<dbReference type="EMBL" id="MUIZ01000001">
    <property type="protein sequence ID" value="OUK05340.1"/>
    <property type="molecule type" value="Genomic_DNA"/>
</dbReference>
<sequence>MTRIRPAHYSDLEEIAHINVDNWQTTYESILPPTYLESLEYDTFQKNWEQFLAQASQHILVKELENNVAGFIAYSESSDQRGNLYIDSLHISQKFQRKGVGTQLLSQVLQQAKEAQMTVTIAILKNNENARSLYTKLGAVHFKDFSDKFGDVTTESELLIWK</sequence>
<dbReference type="Gene3D" id="3.40.630.30">
    <property type="match status" value="1"/>
</dbReference>
<organism evidence="2 3">
    <name type="scientific">Lactococcus petauri</name>
    <dbReference type="NCBI Taxonomy" id="1940789"/>
    <lineage>
        <taxon>Bacteria</taxon>
        <taxon>Bacillati</taxon>
        <taxon>Bacillota</taxon>
        <taxon>Bacilli</taxon>
        <taxon>Lactobacillales</taxon>
        <taxon>Streptococcaceae</taxon>
        <taxon>Lactococcus</taxon>
    </lineage>
</organism>
<dbReference type="InterPro" id="IPR016181">
    <property type="entry name" value="Acyl_CoA_acyltransferase"/>
</dbReference>
<dbReference type="Proteomes" id="UP000194606">
    <property type="component" value="Unassembled WGS sequence"/>
</dbReference>
<reference evidence="2 3" key="1">
    <citation type="submission" date="2017-02" db="EMBL/GenBank/DDBJ databases">
        <authorList>
            <person name="Peterson S.W."/>
        </authorList>
    </citation>
    <scope>NUCLEOTIDE SEQUENCE [LARGE SCALE GENOMIC DNA]</scope>
    <source>
        <strain evidence="2">159469</strain>
    </source>
</reference>
<dbReference type="RefSeq" id="WP_086582123.1">
    <property type="nucleotide sequence ID" value="NZ_MUIZ01000001.1"/>
</dbReference>
<proteinExistence type="predicted"/>
<dbReference type="SUPFAM" id="SSF55729">
    <property type="entry name" value="Acyl-CoA N-acyltransferases (Nat)"/>
    <property type="match status" value="1"/>
</dbReference>
<evidence type="ECO:0000313" key="2">
    <source>
        <dbReference type="EMBL" id="OUK05340.1"/>
    </source>
</evidence>
<dbReference type="PANTHER" id="PTHR43617:SF22">
    <property type="entry name" value="L-AMINO ACID N-ACETYLTRANSFERASE AAAT"/>
    <property type="match status" value="1"/>
</dbReference>
<feature type="domain" description="N-acetyltransferase" evidence="1">
    <location>
        <begin position="2"/>
        <end position="162"/>
    </location>
</feature>
<dbReference type="PROSITE" id="PS51186">
    <property type="entry name" value="GNAT"/>
    <property type="match status" value="1"/>
</dbReference>
<dbReference type="AlphaFoldDB" id="A0A252CG39"/>
<evidence type="ECO:0000313" key="3">
    <source>
        <dbReference type="Proteomes" id="UP000194606"/>
    </source>
</evidence>
<protein>
    <submittedName>
        <fullName evidence="2">GNAT family N-acetyltransferase</fullName>
    </submittedName>
</protein>
<name>A0A252CG39_9LACT</name>
<keyword evidence="2" id="KW-0808">Transferase</keyword>
<dbReference type="InterPro" id="IPR000182">
    <property type="entry name" value="GNAT_dom"/>
</dbReference>
<dbReference type="Pfam" id="PF00583">
    <property type="entry name" value="Acetyltransf_1"/>
    <property type="match status" value="1"/>
</dbReference>
<accession>A0A252CG39</accession>
<gene>
    <name evidence="2" type="ORF">BZZ03_01095</name>
</gene>
<dbReference type="CDD" id="cd04301">
    <property type="entry name" value="NAT_SF"/>
    <property type="match status" value="1"/>
</dbReference>